<evidence type="ECO:0000256" key="2">
    <source>
        <dbReference type="ARBA" id="ARBA00022737"/>
    </source>
</evidence>
<dbReference type="Pfam" id="PF12854">
    <property type="entry name" value="PPR_1"/>
    <property type="match status" value="1"/>
</dbReference>
<gene>
    <name evidence="4" type="ORF">VFH_III176400</name>
</gene>
<evidence type="ECO:0000313" key="5">
    <source>
        <dbReference type="Proteomes" id="UP001157006"/>
    </source>
</evidence>
<dbReference type="Proteomes" id="UP001157006">
    <property type="component" value="Chromosome 3"/>
</dbReference>
<reference evidence="4 5" key="1">
    <citation type="submission" date="2023-01" db="EMBL/GenBank/DDBJ databases">
        <authorList>
            <person name="Kreplak J."/>
        </authorList>
    </citation>
    <scope>NUCLEOTIDE SEQUENCE [LARGE SCALE GENOMIC DNA]</scope>
</reference>
<dbReference type="GO" id="GO:0007005">
    <property type="term" value="P:mitochondrion organization"/>
    <property type="evidence" value="ECO:0007669"/>
    <property type="project" value="TreeGrafter"/>
</dbReference>
<dbReference type="PANTHER" id="PTHR47934:SF6">
    <property type="entry name" value="MITOCHONDRIAL GROUP I INTRON SPLICING FACTOR CCM1-RELATED"/>
    <property type="match status" value="1"/>
</dbReference>
<comment type="similarity">
    <text evidence="1">Belongs to the PPR family. P subfamily.</text>
</comment>
<dbReference type="InterPro" id="IPR011990">
    <property type="entry name" value="TPR-like_helical_dom_sf"/>
</dbReference>
<dbReference type="InterPro" id="IPR002885">
    <property type="entry name" value="PPR_rpt"/>
</dbReference>
<evidence type="ECO:0000313" key="4">
    <source>
        <dbReference type="EMBL" id="CAI8605293.1"/>
    </source>
</evidence>
<dbReference type="EMBL" id="OX451738">
    <property type="protein sequence ID" value="CAI8605293.1"/>
    <property type="molecule type" value="Genomic_DNA"/>
</dbReference>
<dbReference type="GO" id="GO:0005739">
    <property type="term" value="C:mitochondrion"/>
    <property type="evidence" value="ECO:0007669"/>
    <property type="project" value="TreeGrafter"/>
</dbReference>
<dbReference type="NCBIfam" id="TIGR00756">
    <property type="entry name" value="PPR"/>
    <property type="match status" value="4"/>
</dbReference>
<dbReference type="Pfam" id="PF13041">
    <property type="entry name" value="PPR_2"/>
    <property type="match status" value="1"/>
</dbReference>
<keyword evidence="5" id="KW-1185">Reference proteome</keyword>
<feature type="repeat" description="PPR" evidence="3">
    <location>
        <begin position="171"/>
        <end position="200"/>
    </location>
</feature>
<dbReference type="GO" id="GO:0006396">
    <property type="term" value="P:RNA processing"/>
    <property type="evidence" value="ECO:0007669"/>
    <property type="project" value="TreeGrafter"/>
</dbReference>
<dbReference type="AlphaFoldDB" id="A0AAV1A845"/>
<evidence type="ECO:0000256" key="3">
    <source>
        <dbReference type="PROSITE-ProRule" id="PRU00708"/>
    </source>
</evidence>
<name>A0AAV1A845_VICFA</name>
<feature type="repeat" description="PPR" evidence="3">
    <location>
        <begin position="136"/>
        <end position="170"/>
    </location>
</feature>
<evidence type="ECO:0008006" key="6">
    <source>
        <dbReference type="Google" id="ProtNLM"/>
    </source>
</evidence>
<dbReference type="InterPro" id="IPR051114">
    <property type="entry name" value="Mito_RNA_Proc_CCM1"/>
</dbReference>
<accession>A0AAV1A845</accession>
<organism evidence="4 5">
    <name type="scientific">Vicia faba</name>
    <name type="common">Broad bean</name>
    <name type="synonym">Faba vulgaris</name>
    <dbReference type="NCBI Taxonomy" id="3906"/>
    <lineage>
        <taxon>Eukaryota</taxon>
        <taxon>Viridiplantae</taxon>
        <taxon>Streptophyta</taxon>
        <taxon>Embryophyta</taxon>
        <taxon>Tracheophyta</taxon>
        <taxon>Spermatophyta</taxon>
        <taxon>Magnoliopsida</taxon>
        <taxon>eudicotyledons</taxon>
        <taxon>Gunneridae</taxon>
        <taxon>Pentapetalae</taxon>
        <taxon>rosids</taxon>
        <taxon>fabids</taxon>
        <taxon>Fabales</taxon>
        <taxon>Fabaceae</taxon>
        <taxon>Papilionoideae</taxon>
        <taxon>50 kb inversion clade</taxon>
        <taxon>NPAAA clade</taxon>
        <taxon>Hologalegina</taxon>
        <taxon>IRL clade</taxon>
        <taxon>Fabeae</taxon>
        <taxon>Vicia</taxon>
    </lineage>
</organism>
<keyword evidence="2" id="KW-0677">Repeat</keyword>
<dbReference type="PROSITE" id="PS51375">
    <property type="entry name" value="PPR"/>
    <property type="match status" value="4"/>
</dbReference>
<sequence length="200" mass="22817">MLEKEKGREEGKLVRLVTLLKRLLQKNLIGDSVAYLLIVCVMVRLGDLGSALEMYNEMVRRGFSENSFVYNSFIEAFCEKGKIGEAIGLMREMEGKGRYEFVIIGCLAFDKVVEKLGENGDVEKVKDVLTVLFLPSNVTYSHLIRGYARNDKVQDVLKIYYEMEYKSLCPGLSVYSSMIQCLCRFGKVEDAEKYLRIMNG</sequence>
<evidence type="ECO:0000256" key="1">
    <source>
        <dbReference type="ARBA" id="ARBA00007626"/>
    </source>
</evidence>
<dbReference type="PANTHER" id="PTHR47934">
    <property type="entry name" value="PENTATRICOPEPTIDE REPEAT-CONTAINING PROTEIN PET309, MITOCHONDRIAL"/>
    <property type="match status" value="1"/>
</dbReference>
<protein>
    <recommendedName>
        <fullName evidence="6">Pentatricopeptide repeat-containing protein</fullName>
    </recommendedName>
</protein>
<feature type="repeat" description="PPR" evidence="3">
    <location>
        <begin position="66"/>
        <end position="100"/>
    </location>
</feature>
<dbReference type="GO" id="GO:0003729">
    <property type="term" value="F:mRNA binding"/>
    <property type="evidence" value="ECO:0007669"/>
    <property type="project" value="TreeGrafter"/>
</dbReference>
<proteinExistence type="inferred from homology"/>
<dbReference type="Gene3D" id="1.25.40.10">
    <property type="entry name" value="Tetratricopeptide repeat domain"/>
    <property type="match status" value="2"/>
</dbReference>
<feature type="repeat" description="PPR" evidence="3">
    <location>
        <begin position="31"/>
        <end position="65"/>
    </location>
</feature>